<gene>
    <name evidence="1" type="ORF">J2X86_002484</name>
</gene>
<dbReference type="AlphaFoldDB" id="A0AAW8LNR5"/>
<proteinExistence type="predicted"/>
<dbReference type="EMBL" id="JAVDSC010000012">
    <property type="protein sequence ID" value="MDR6630429.1"/>
    <property type="molecule type" value="Genomic_DNA"/>
</dbReference>
<evidence type="ECO:0000313" key="1">
    <source>
        <dbReference type="EMBL" id="MDR6630429.1"/>
    </source>
</evidence>
<accession>A0AAW8LNR5</accession>
<protein>
    <submittedName>
        <fullName evidence="1">Uncharacterized protein</fullName>
    </submittedName>
</protein>
<comment type="caution">
    <text evidence="1">The sequence shown here is derived from an EMBL/GenBank/DDBJ whole genome shotgun (WGS) entry which is preliminary data.</text>
</comment>
<evidence type="ECO:0000313" key="2">
    <source>
        <dbReference type="Proteomes" id="UP001262767"/>
    </source>
</evidence>
<sequence length="138" mass="15925">MPLNRSESTLNEFIGIATKYQAHDAAYSDLSHLDGVFISGTVERAYVVYLHIRLADEGSDIKNAFNAWRLFHYGESKTLGIFFEFMKMIEGEEVTYYWEIRLDCKARNIGLERECLCRIFILSGLTAQMKFYKSGVTQ</sequence>
<name>A0AAW8LNR5_ACILW</name>
<reference evidence="1" key="1">
    <citation type="submission" date="2023-07" db="EMBL/GenBank/DDBJ databases">
        <title>Sorghum-associated microbial communities from plants grown in Nebraska, USA.</title>
        <authorList>
            <person name="Schachtman D."/>
        </authorList>
    </citation>
    <scope>NUCLEOTIDE SEQUENCE</scope>
    <source>
        <strain evidence="1">BE44</strain>
    </source>
</reference>
<dbReference type="RefSeq" id="WP_310077941.1">
    <property type="nucleotide sequence ID" value="NZ_JAVDSC010000012.1"/>
</dbReference>
<organism evidence="1 2">
    <name type="scientific">Acinetobacter lwoffii</name>
    <dbReference type="NCBI Taxonomy" id="28090"/>
    <lineage>
        <taxon>Bacteria</taxon>
        <taxon>Pseudomonadati</taxon>
        <taxon>Pseudomonadota</taxon>
        <taxon>Gammaproteobacteria</taxon>
        <taxon>Moraxellales</taxon>
        <taxon>Moraxellaceae</taxon>
        <taxon>Acinetobacter</taxon>
    </lineage>
</organism>
<dbReference type="Proteomes" id="UP001262767">
    <property type="component" value="Unassembled WGS sequence"/>
</dbReference>